<dbReference type="InterPro" id="IPR029057">
    <property type="entry name" value="PRTase-like"/>
</dbReference>
<keyword evidence="2" id="KW-1185">Reference proteome</keyword>
<proteinExistence type="predicted"/>
<name>A0ABN0BAX6_9HELI</name>
<accession>A0ABN0BAX6</accession>
<dbReference type="Proteomes" id="UP000005755">
    <property type="component" value="Unassembled WGS sequence"/>
</dbReference>
<dbReference type="SUPFAM" id="SSF53271">
    <property type="entry name" value="PRTase-like"/>
    <property type="match status" value="1"/>
</dbReference>
<sequence>MKCLVCGRWHWRVDFVICKACLDSIPLKLSTRKLTDSIYAYSFYAYSDVSLLMQSKYQLIGSRVLNLLAHKAAAYFFTHIDFADFTQRVGLVGLDDYPYGAYSHTGVIVRAFERESKGVFKGVYGVLKARNAIKYAGESLAFRQNNPKGFYLTRNISYPLVVLVDDIITTGTSFREAISVFSAFDVENESRVESKVTLDSKFATKSLESKVISCLALCDARE</sequence>
<protein>
    <submittedName>
        <fullName evidence="1">Transformation system family protein</fullName>
    </submittedName>
</protein>
<dbReference type="EMBL" id="DS990392">
    <property type="protein sequence ID" value="EFR46733.1"/>
    <property type="molecule type" value="Genomic_DNA"/>
</dbReference>
<evidence type="ECO:0000313" key="2">
    <source>
        <dbReference type="Proteomes" id="UP000005755"/>
    </source>
</evidence>
<reference evidence="2" key="1">
    <citation type="journal article" date="2014" name="Genome Announc.">
        <title>Draft genome sequences of six enterohepatic helicobacter species isolated from humans and one from rhesus macaques.</title>
        <authorList>
            <person name="Shen Z."/>
            <person name="Sheh A."/>
            <person name="Young S.K."/>
            <person name="Abouelliel A."/>
            <person name="Ward D.V."/>
            <person name="Earl A.M."/>
            <person name="Fox J.G."/>
        </authorList>
    </citation>
    <scope>NUCLEOTIDE SEQUENCE [LARGE SCALE GENOMIC DNA]</scope>
    <source>
        <strain evidence="2">CCUG 18818</strain>
    </source>
</reference>
<gene>
    <name evidence="1" type="ORF">HCCG_01280</name>
</gene>
<evidence type="ECO:0000313" key="1">
    <source>
        <dbReference type="EMBL" id="EFR46733.1"/>
    </source>
</evidence>
<organism evidence="1 2">
    <name type="scientific">Helicobacter cinaedi CCUG 18818 = ATCC BAA-847</name>
    <dbReference type="NCBI Taxonomy" id="537971"/>
    <lineage>
        <taxon>Bacteria</taxon>
        <taxon>Pseudomonadati</taxon>
        <taxon>Campylobacterota</taxon>
        <taxon>Epsilonproteobacteria</taxon>
        <taxon>Campylobacterales</taxon>
        <taxon>Helicobacteraceae</taxon>
        <taxon>Helicobacter</taxon>
    </lineage>
</organism>
<dbReference type="CDD" id="cd06223">
    <property type="entry name" value="PRTases_typeI"/>
    <property type="match status" value="1"/>
</dbReference>
<dbReference type="RefSeq" id="WP_002956598.1">
    <property type="nucleotide sequence ID" value="NZ_BEZM01000153.1"/>
</dbReference>
<dbReference type="InterPro" id="IPR000836">
    <property type="entry name" value="PRTase_dom"/>
</dbReference>